<dbReference type="Proteomes" id="UP000319040">
    <property type="component" value="Unassembled WGS sequence"/>
</dbReference>
<dbReference type="Gene3D" id="2.60.40.4070">
    <property type="match status" value="1"/>
</dbReference>
<sequence length="768" mass="85021">MKWDFCKYKAYNYCKMKPLIYFFFITCFFLPNYVLGQEKPTATIKSEDIAYCITNKQNVTIRVEFDKGEPPYSFEYKINENYYYHDGGGNINNNWFEWTISPSETSNITLLEVFDQNYPATEPTEPDGDLSPYRGGSDLIYGSMEVRVDTMPVVNAGPDDDICGYTYTLAGEVTGRTDKIWWSYPNTDGTFNDSTSLAAVFTGSESDDYLIALNANNGECYAYDEIEIELKGRPTGELTETDPYEFCSTDGTAHTLPVEVNLTGVSDFTYTLKDTEGNITQSFNALNENDTQLIPVSQSGTFTLNSIEDGQGCFAEAKDMQGSRMAIDVKPIVFAGDDVTSNCGPTYQLAAYKSDITTGKWTSSTSAITFTDDTKHNSLATATFNASDIYKDATLRWTETTTDELKCASYDEINIRYVKLPSLTQKSVSNDIICENKSTTLSFDITGNFPCTLHYNLDGASLSKIFNSTEEQLTIAGTDLEIGDNNLNITNITDDYGCNSPLNLSQKIVVDQMPLANAGPDTVVCGKMVNLEAVPSLGISGWMPAKGLFSEADDPHASFTANNTGTLHLVWKETNGACSDTDTVQVVFFDAPFPVKDTNDTLLIYAAKSVELPAWPLEVGIGQWSIIEPNVSGASISNPTLHNASLSNLTNQQVYKLQWKAVLEAAPENCREKTYEVIVDSRPMLAPTGISPDGDGINDELKILGAKENSQLAVFNKQGKLVFKTNAFHNAFNWKGTDQNGSTLPRGTYYYVYQDDERTVKNYLIIRY</sequence>
<accession>A0A521BV07</accession>
<keyword evidence="2" id="KW-1185">Reference proteome</keyword>
<proteinExistence type="predicted"/>
<evidence type="ECO:0000313" key="2">
    <source>
        <dbReference type="Proteomes" id="UP000319040"/>
    </source>
</evidence>
<protein>
    <submittedName>
        <fullName evidence="1">Gliding motility-associated C-terminal domain-containing protein</fullName>
    </submittedName>
</protein>
<evidence type="ECO:0000313" key="1">
    <source>
        <dbReference type="EMBL" id="SMO51024.1"/>
    </source>
</evidence>
<name>A0A521BV07_SACCC</name>
<dbReference type="AlphaFoldDB" id="A0A521BV07"/>
<dbReference type="Pfam" id="PF13585">
    <property type="entry name" value="CHU_C"/>
    <property type="match status" value="1"/>
</dbReference>
<reference evidence="1 2" key="1">
    <citation type="submission" date="2017-05" db="EMBL/GenBank/DDBJ databases">
        <authorList>
            <person name="Varghese N."/>
            <person name="Submissions S."/>
        </authorList>
    </citation>
    <scope>NUCLEOTIDE SEQUENCE [LARGE SCALE GENOMIC DNA]</scope>
    <source>
        <strain evidence="1 2">DSM 27040</strain>
    </source>
</reference>
<dbReference type="EMBL" id="FXTB01000002">
    <property type="protein sequence ID" value="SMO51024.1"/>
    <property type="molecule type" value="Genomic_DNA"/>
</dbReference>
<organism evidence="1 2">
    <name type="scientific">Saccharicrinis carchari</name>
    <dbReference type="NCBI Taxonomy" id="1168039"/>
    <lineage>
        <taxon>Bacteria</taxon>
        <taxon>Pseudomonadati</taxon>
        <taxon>Bacteroidota</taxon>
        <taxon>Bacteroidia</taxon>
        <taxon>Marinilabiliales</taxon>
        <taxon>Marinilabiliaceae</taxon>
        <taxon>Saccharicrinis</taxon>
    </lineage>
</organism>
<gene>
    <name evidence="1" type="ORF">SAMN06265379_102104</name>
</gene>
<dbReference type="OrthoDB" id="5726170at2"/>